<dbReference type="SUPFAM" id="SSF82199">
    <property type="entry name" value="SET domain"/>
    <property type="match status" value="1"/>
</dbReference>
<keyword evidence="3" id="KW-1185">Reference proteome</keyword>
<name>A0ABS9KX37_9BACT</name>
<dbReference type="SMART" id="SM00317">
    <property type="entry name" value="SET"/>
    <property type="match status" value="1"/>
</dbReference>
<dbReference type="InterPro" id="IPR001214">
    <property type="entry name" value="SET_dom"/>
</dbReference>
<sequence length="138" mass="15581">MNQQDENLFIQPSTLPGAGMGLFTRVDIPRGTLIIEYLGTVTSWKEIMHDIDNPYICYVNKNHVINGAPHPEYLARYANDAAGPVRIEGLRNNSFFEIDGTRVFIKATKRIPAGTEVFVNYGKDYWETSKINSEPEEG</sequence>
<dbReference type="Pfam" id="PF00856">
    <property type="entry name" value="SET"/>
    <property type="match status" value="1"/>
</dbReference>
<reference evidence="2" key="1">
    <citation type="submission" date="2022-01" db="EMBL/GenBank/DDBJ databases">
        <authorList>
            <person name="Jo J.-H."/>
            <person name="Im W.-T."/>
        </authorList>
    </citation>
    <scope>NUCLEOTIDE SEQUENCE</scope>
    <source>
        <strain evidence="2">NA20</strain>
    </source>
</reference>
<dbReference type="Proteomes" id="UP001165367">
    <property type="component" value="Unassembled WGS sequence"/>
</dbReference>
<dbReference type="EMBL" id="JAKLTR010000016">
    <property type="protein sequence ID" value="MCG2616934.1"/>
    <property type="molecule type" value="Genomic_DNA"/>
</dbReference>
<feature type="domain" description="SET" evidence="1">
    <location>
        <begin position="6"/>
        <end position="122"/>
    </location>
</feature>
<dbReference type="Gene3D" id="2.170.270.10">
    <property type="entry name" value="SET domain"/>
    <property type="match status" value="1"/>
</dbReference>
<comment type="caution">
    <text evidence="2">The sequence shown here is derived from an EMBL/GenBank/DDBJ whole genome shotgun (WGS) entry which is preliminary data.</text>
</comment>
<proteinExistence type="predicted"/>
<organism evidence="2 3">
    <name type="scientific">Terrimonas ginsenosidimutans</name>
    <dbReference type="NCBI Taxonomy" id="2908004"/>
    <lineage>
        <taxon>Bacteria</taxon>
        <taxon>Pseudomonadati</taxon>
        <taxon>Bacteroidota</taxon>
        <taxon>Chitinophagia</taxon>
        <taxon>Chitinophagales</taxon>
        <taxon>Chitinophagaceae</taxon>
        <taxon>Terrimonas</taxon>
    </lineage>
</organism>
<protein>
    <submittedName>
        <fullName evidence="2">SET domain-containing protein</fullName>
    </submittedName>
</protein>
<evidence type="ECO:0000313" key="2">
    <source>
        <dbReference type="EMBL" id="MCG2616934.1"/>
    </source>
</evidence>
<dbReference type="PROSITE" id="PS50280">
    <property type="entry name" value="SET"/>
    <property type="match status" value="1"/>
</dbReference>
<evidence type="ECO:0000313" key="3">
    <source>
        <dbReference type="Proteomes" id="UP001165367"/>
    </source>
</evidence>
<evidence type="ECO:0000259" key="1">
    <source>
        <dbReference type="PROSITE" id="PS50280"/>
    </source>
</evidence>
<accession>A0ABS9KX37</accession>
<dbReference type="RefSeq" id="WP_237875471.1">
    <property type="nucleotide sequence ID" value="NZ_JAKLTR010000016.1"/>
</dbReference>
<gene>
    <name evidence="2" type="ORF">LZZ85_21735</name>
</gene>
<dbReference type="InterPro" id="IPR046341">
    <property type="entry name" value="SET_dom_sf"/>
</dbReference>